<gene>
    <name evidence="4" type="ORF">VF08_19080</name>
</gene>
<proteinExistence type="inferred from homology"/>
<keyword evidence="2" id="KW-0479">Metal-binding</keyword>
<dbReference type="InterPro" id="IPR026992">
    <property type="entry name" value="DIOX_N"/>
</dbReference>
<evidence type="ECO:0000259" key="3">
    <source>
        <dbReference type="PROSITE" id="PS51471"/>
    </source>
</evidence>
<organism evidence="4 5">
    <name type="scientific">Nostoc linckia z8</name>
    <dbReference type="NCBI Taxonomy" id="1628746"/>
    <lineage>
        <taxon>Bacteria</taxon>
        <taxon>Bacillati</taxon>
        <taxon>Cyanobacteriota</taxon>
        <taxon>Cyanophyceae</taxon>
        <taxon>Nostocales</taxon>
        <taxon>Nostocaceae</taxon>
        <taxon>Nostoc</taxon>
    </lineage>
</organism>
<protein>
    <submittedName>
        <fullName evidence="4">Iron oxidase</fullName>
    </submittedName>
</protein>
<dbReference type="PRINTS" id="PR00682">
    <property type="entry name" value="IPNSYNTHASE"/>
</dbReference>
<dbReference type="PANTHER" id="PTHR47990">
    <property type="entry name" value="2-OXOGLUTARATE (2OG) AND FE(II)-DEPENDENT OXYGENASE SUPERFAMILY PROTEIN-RELATED"/>
    <property type="match status" value="1"/>
</dbReference>
<dbReference type="EMBL" id="LAHD01000055">
    <property type="protein sequence ID" value="PHK02360.1"/>
    <property type="molecule type" value="Genomic_DNA"/>
</dbReference>
<evidence type="ECO:0000256" key="1">
    <source>
        <dbReference type="ARBA" id="ARBA00004792"/>
    </source>
</evidence>
<evidence type="ECO:0000313" key="4">
    <source>
        <dbReference type="EMBL" id="PHK02360.1"/>
    </source>
</evidence>
<dbReference type="InterPro" id="IPR050231">
    <property type="entry name" value="Iron_ascorbate_oxido_reductase"/>
</dbReference>
<evidence type="ECO:0000256" key="2">
    <source>
        <dbReference type="RuleBase" id="RU003682"/>
    </source>
</evidence>
<dbReference type="GO" id="GO:0046872">
    <property type="term" value="F:metal ion binding"/>
    <property type="evidence" value="ECO:0007669"/>
    <property type="project" value="UniProtKB-KW"/>
</dbReference>
<reference evidence="4 5" key="1">
    <citation type="submission" date="2015-02" db="EMBL/GenBank/DDBJ databases">
        <title>Nostoc linckia genome annotation.</title>
        <authorList>
            <person name="Zhou Z."/>
        </authorList>
    </citation>
    <scope>NUCLEOTIDE SEQUENCE [LARGE SCALE GENOMIC DNA]</scope>
    <source>
        <strain evidence="5">z8</strain>
    </source>
</reference>
<dbReference type="InterPro" id="IPR027443">
    <property type="entry name" value="IPNS-like_sf"/>
</dbReference>
<keyword evidence="2" id="KW-0560">Oxidoreductase</keyword>
<dbReference type="InterPro" id="IPR005123">
    <property type="entry name" value="Oxoglu/Fe-dep_dioxygenase_dom"/>
</dbReference>
<dbReference type="AlphaFoldDB" id="A0A9Q5ZAN4"/>
<feature type="domain" description="Fe2OG dioxygenase" evidence="3">
    <location>
        <begin position="179"/>
        <end position="284"/>
    </location>
</feature>
<dbReference type="GeneID" id="57098130"/>
<dbReference type="InterPro" id="IPR044861">
    <property type="entry name" value="IPNS-like_FE2OG_OXY"/>
</dbReference>
<dbReference type="Proteomes" id="UP000222310">
    <property type="component" value="Unassembled WGS sequence"/>
</dbReference>
<dbReference type="Pfam" id="PF14226">
    <property type="entry name" value="DIOX_N"/>
    <property type="match status" value="1"/>
</dbReference>
<dbReference type="SUPFAM" id="SSF51197">
    <property type="entry name" value="Clavaminate synthase-like"/>
    <property type="match status" value="1"/>
</dbReference>
<comment type="similarity">
    <text evidence="2">Belongs to the iron/ascorbate-dependent oxidoreductase family.</text>
</comment>
<dbReference type="Pfam" id="PF03171">
    <property type="entry name" value="2OG-FeII_Oxy"/>
    <property type="match status" value="1"/>
</dbReference>
<name>A0A9Q5ZAN4_NOSLI</name>
<dbReference type="GO" id="GO:0016491">
    <property type="term" value="F:oxidoreductase activity"/>
    <property type="evidence" value="ECO:0007669"/>
    <property type="project" value="UniProtKB-KW"/>
</dbReference>
<comment type="caution">
    <text evidence="4">The sequence shown here is derived from an EMBL/GenBank/DDBJ whole genome shotgun (WGS) entry which is preliminary data.</text>
</comment>
<dbReference type="Gene3D" id="2.60.120.330">
    <property type="entry name" value="B-lactam Antibiotic, Isopenicillin N Synthase, Chain"/>
    <property type="match status" value="1"/>
</dbReference>
<keyword evidence="2" id="KW-0408">Iron</keyword>
<sequence length="358" mass="40265">MKISPVVNEGFSQIPIVDISALVSRTDERHTVASQIKQACCECGFFYIVGHGVDENLQQRLELLSRQFFAQDLEAKLKIRMALGGKAWRGYFPVGDELTSGKPDQKEGIYFGAELGEEHPLVQDGTPMHGSNLFPANIPLFRETVLEYMEVMTELGHTLMAGIALSLGLEESYFADRYTADPLILFRIFNYPPYSSPSDSQDKWGVGEHTDYGILTILKQDDSGGLQVKSRSGWVAASPIPNSFVCNIGDMLDRMTGGLYRSTPHRVQNLSGRYRLSFPFFFDPNFNAEVKRIELDGLSINDDKKQRWDGASVHDFRGTYGDYVLSKVSKVFPELRRTFVLTADSYSREQAIDNRQQG</sequence>
<dbReference type="RefSeq" id="WP_099070136.1">
    <property type="nucleotide sequence ID" value="NZ_LAHD01000055.1"/>
</dbReference>
<evidence type="ECO:0000313" key="5">
    <source>
        <dbReference type="Proteomes" id="UP000222310"/>
    </source>
</evidence>
<comment type="pathway">
    <text evidence="1">Antibiotic biosynthesis.</text>
</comment>
<accession>A0A9Q5ZAN4</accession>
<dbReference type="PROSITE" id="PS51471">
    <property type="entry name" value="FE2OG_OXY"/>
    <property type="match status" value="1"/>
</dbReference>